<dbReference type="GO" id="GO:0006360">
    <property type="term" value="P:transcription by RNA polymerase I"/>
    <property type="evidence" value="ECO:0007669"/>
    <property type="project" value="InterPro"/>
</dbReference>
<name>A0A0L0C7H8_LUCCU</name>
<dbReference type="InterPro" id="IPR013240">
    <property type="entry name" value="DNA-dir_RNA_pol1_su_RPA34"/>
</dbReference>
<dbReference type="OMA" id="LQWLQNI"/>
<proteinExistence type="predicted"/>
<reference evidence="2 3" key="1">
    <citation type="journal article" date="2015" name="Nat. Commun.">
        <title>Lucilia cuprina genome unlocks parasitic fly biology to underpin future interventions.</title>
        <authorList>
            <person name="Anstead C.A."/>
            <person name="Korhonen P.K."/>
            <person name="Young N.D."/>
            <person name="Hall R.S."/>
            <person name="Jex A.R."/>
            <person name="Murali S.C."/>
            <person name="Hughes D.S."/>
            <person name="Lee S.F."/>
            <person name="Perry T."/>
            <person name="Stroehlein A.J."/>
            <person name="Ansell B.R."/>
            <person name="Breugelmans B."/>
            <person name="Hofmann A."/>
            <person name="Qu J."/>
            <person name="Dugan S."/>
            <person name="Lee S.L."/>
            <person name="Chao H."/>
            <person name="Dinh H."/>
            <person name="Han Y."/>
            <person name="Doddapaneni H.V."/>
            <person name="Worley K.C."/>
            <person name="Muzny D.M."/>
            <person name="Ioannidis P."/>
            <person name="Waterhouse R.M."/>
            <person name="Zdobnov E.M."/>
            <person name="James P.J."/>
            <person name="Bagnall N.H."/>
            <person name="Kotze A.C."/>
            <person name="Gibbs R.A."/>
            <person name="Richards S."/>
            <person name="Batterham P."/>
            <person name="Gasser R.B."/>
        </authorList>
    </citation>
    <scope>NUCLEOTIDE SEQUENCE [LARGE SCALE GENOMIC DNA]</scope>
    <source>
        <strain evidence="2 3">LS</strain>
        <tissue evidence="2">Full body</tissue>
    </source>
</reference>
<sequence>MAPKSDPLTCKESFLEENKLFSEIELTEESKPIGKLQDFDLLENEIWLLQCPKGMDVSDLENQKLKIPGRTNINNSEAVSMEFNEGKEQHAFAYCNRKGRYDLRLLPVRGTIVVRDRLKAAETVTIERAEECCPPAKRVPLPSGIRVRHPLLGVHYEDKLELDKAVAKRLQKADEISAQILKESLLQKSKRNNAIASSKTNGKQLQIEISSAEDEEVEFVSEEKLKKKKKNKRKHNESNADANDSDGSSNIKKKKSKKSKKNDETVSKDLQWLQNI</sequence>
<feature type="compositionally biased region" description="Basic residues" evidence="1">
    <location>
        <begin position="226"/>
        <end position="235"/>
    </location>
</feature>
<organism evidence="2 3">
    <name type="scientific">Lucilia cuprina</name>
    <name type="common">Green bottle fly</name>
    <name type="synonym">Australian sheep blowfly</name>
    <dbReference type="NCBI Taxonomy" id="7375"/>
    <lineage>
        <taxon>Eukaryota</taxon>
        <taxon>Metazoa</taxon>
        <taxon>Ecdysozoa</taxon>
        <taxon>Arthropoda</taxon>
        <taxon>Hexapoda</taxon>
        <taxon>Insecta</taxon>
        <taxon>Pterygota</taxon>
        <taxon>Neoptera</taxon>
        <taxon>Endopterygota</taxon>
        <taxon>Diptera</taxon>
        <taxon>Brachycera</taxon>
        <taxon>Muscomorpha</taxon>
        <taxon>Oestroidea</taxon>
        <taxon>Calliphoridae</taxon>
        <taxon>Luciliinae</taxon>
        <taxon>Lucilia</taxon>
    </lineage>
</organism>
<dbReference type="Pfam" id="PF08208">
    <property type="entry name" value="RNA_polI_A34"/>
    <property type="match status" value="1"/>
</dbReference>
<dbReference type="Proteomes" id="UP000037069">
    <property type="component" value="Unassembled WGS sequence"/>
</dbReference>
<comment type="caution">
    <text evidence="2">The sequence shown here is derived from an EMBL/GenBank/DDBJ whole genome shotgun (WGS) entry which is preliminary data.</text>
</comment>
<dbReference type="AlphaFoldDB" id="A0A0L0C7H8"/>
<evidence type="ECO:0000256" key="1">
    <source>
        <dbReference type="SAM" id="MobiDB-lite"/>
    </source>
</evidence>
<accession>A0A0L0C7H8</accession>
<feature type="region of interest" description="Disordered" evidence="1">
    <location>
        <begin position="215"/>
        <end position="276"/>
    </location>
</feature>
<keyword evidence="3" id="KW-1185">Reference proteome</keyword>
<evidence type="ECO:0000313" key="2">
    <source>
        <dbReference type="EMBL" id="KNC28212.1"/>
    </source>
</evidence>
<evidence type="ECO:0000313" key="3">
    <source>
        <dbReference type="Proteomes" id="UP000037069"/>
    </source>
</evidence>
<feature type="compositionally biased region" description="Basic residues" evidence="1">
    <location>
        <begin position="251"/>
        <end position="260"/>
    </location>
</feature>
<protein>
    <submittedName>
        <fullName evidence="2">Uncharacterized protein</fullName>
    </submittedName>
</protein>
<dbReference type="EMBL" id="JRES01000809">
    <property type="protein sequence ID" value="KNC28212.1"/>
    <property type="molecule type" value="Genomic_DNA"/>
</dbReference>
<feature type="compositionally biased region" description="Low complexity" evidence="1">
    <location>
        <begin position="239"/>
        <end position="250"/>
    </location>
</feature>
<dbReference type="OrthoDB" id="8197684at2759"/>
<gene>
    <name evidence="2" type="ORF">FF38_14133</name>
</gene>